<dbReference type="InterPro" id="IPR045834">
    <property type="entry name" value="Csd3_N2"/>
</dbReference>
<gene>
    <name evidence="11" type="ORF">NMK_1537</name>
</gene>
<dbReference type="PANTHER" id="PTHR21666">
    <property type="entry name" value="PEPTIDASE-RELATED"/>
    <property type="match status" value="1"/>
</dbReference>
<dbReference type="OrthoDB" id="9815245at2"/>
<dbReference type="Pfam" id="PF19425">
    <property type="entry name" value="Csd3_N2"/>
    <property type="match status" value="1"/>
</dbReference>
<reference evidence="11 12" key="1">
    <citation type="journal article" date="2018" name="Environ. Microbiol.">
        <title>Isolation and genomic characterization of Novimethylophilus kurashikiensis gen. nov. sp. nov., a new lanthanide-dependent methylotrophic species of Methylophilaceae.</title>
        <authorList>
            <person name="Lv H."/>
            <person name="Sahin N."/>
            <person name="Tani A."/>
        </authorList>
    </citation>
    <scope>NUCLEOTIDE SEQUENCE [LARGE SCALE GENOMIC DNA]</scope>
    <source>
        <strain evidence="11 12">La2-4</strain>
    </source>
</reference>
<feature type="domain" description="M23ase beta-sheet core" evidence="9">
    <location>
        <begin position="302"/>
        <end position="398"/>
    </location>
</feature>
<dbReference type="GO" id="GO:0046872">
    <property type="term" value="F:metal ion binding"/>
    <property type="evidence" value="ECO:0007669"/>
    <property type="project" value="UniProtKB-KW"/>
</dbReference>
<comment type="caution">
    <text evidence="11">The sequence shown here is derived from an EMBL/GenBank/DDBJ whole genome shotgun (WGS) entry which is preliminary data.</text>
</comment>
<comment type="subcellular location">
    <subcellularLocation>
        <location evidence="2">Cell envelope</location>
    </subcellularLocation>
</comment>
<keyword evidence="4" id="KW-0479">Metal-binding</keyword>
<evidence type="ECO:0000256" key="4">
    <source>
        <dbReference type="ARBA" id="ARBA00022723"/>
    </source>
</evidence>
<evidence type="ECO:0000256" key="8">
    <source>
        <dbReference type="SAM" id="Phobius"/>
    </source>
</evidence>
<proteinExistence type="predicted"/>
<comment type="cofactor">
    <cofactor evidence="1">
        <name>Zn(2+)</name>
        <dbReference type="ChEBI" id="CHEBI:29105"/>
    </cofactor>
</comment>
<dbReference type="InterPro" id="IPR050570">
    <property type="entry name" value="Cell_wall_metabolism_enzyme"/>
</dbReference>
<evidence type="ECO:0000256" key="6">
    <source>
        <dbReference type="ARBA" id="ARBA00022833"/>
    </source>
</evidence>
<feature type="domain" description="Csd3-like second N-terminal" evidence="10">
    <location>
        <begin position="174"/>
        <end position="289"/>
    </location>
</feature>
<keyword evidence="12" id="KW-1185">Reference proteome</keyword>
<dbReference type="SUPFAM" id="SSF51261">
    <property type="entry name" value="Duplicated hybrid motif"/>
    <property type="match status" value="1"/>
</dbReference>
<evidence type="ECO:0000256" key="7">
    <source>
        <dbReference type="ARBA" id="ARBA00023049"/>
    </source>
</evidence>
<dbReference type="InterPro" id="IPR016047">
    <property type="entry name" value="M23ase_b-sheet_dom"/>
</dbReference>
<dbReference type="GO" id="GO:0030313">
    <property type="term" value="C:cell envelope"/>
    <property type="evidence" value="ECO:0007669"/>
    <property type="project" value="UniProtKB-SubCell"/>
</dbReference>
<dbReference type="EMBL" id="BDOQ01000004">
    <property type="protein sequence ID" value="GBG13984.1"/>
    <property type="molecule type" value="Genomic_DNA"/>
</dbReference>
<dbReference type="GO" id="GO:0004222">
    <property type="term" value="F:metalloendopeptidase activity"/>
    <property type="evidence" value="ECO:0007669"/>
    <property type="project" value="TreeGrafter"/>
</dbReference>
<dbReference type="Proteomes" id="UP000245081">
    <property type="component" value="Unassembled WGS sequence"/>
</dbReference>
<feature type="transmembrane region" description="Helical" evidence="8">
    <location>
        <begin position="23"/>
        <end position="44"/>
    </location>
</feature>
<keyword evidence="8" id="KW-0812">Transmembrane</keyword>
<evidence type="ECO:0000313" key="12">
    <source>
        <dbReference type="Proteomes" id="UP000245081"/>
    </source>
</evidence>
<dbReference type="RefSeq" id="WP_109015190.1">
    <property type="nucleotide sequence ID" value="NZ_BDOQ01000004.1"/>
</dbReference>
<protein>
    <submittedName>
        <fullName evidence="11">Peptidase M23</fullName>
    </submittedName>
</protein>
<evidence type="ECO:0000313" key="11">
    <source>
        <dbReference type="EMBL" id="GBG13984.1"/>
    </source>
</evidence>
<dbReference type="AlphaFoldDB" id="A0A2R5FBH5"/>
<evidence type="ECO:0000259" key="9">
    <source>
        <dbReference type="Pfam" id="PF01551"/>
    </source>
</evidence>
<dbReference type="GO" id="GO:0006508">
    <property type="term" value="P:proteolysis"/>
    <property type="evidence" value="ECO:0007669"/>
    <property type="project" value="UniProtKB-KW"/>
</dbReference>
<evidence type="ECO:0000256" key="2">
    <source>
        <dbReference type="ARBA" id="ARBA00004196"/>
    </source>
</evidence>
<evidence type="ECO:0000256" key="1">
    <source>
        <dbReference type="ARBA" id="ARBA00001947"/>
    </source>
</evidence>
<dbReference type="InterPro" id="IPR011055">
    <property type="entry name" value="Dup_hybrid_motif"/>
</dbReference>
<evidence type="ECO:0000256" key="5">
    <source>
        <dbReference type="ARBA" id="ARBA00022801"/>
    </source>
</evidence>
<accession>A0A2R5FBH5</accession>
<dbReference type="CDD" id="cd12797">
    <property type="entry name" value="M23_peptidase"/>
    <property type="match status" value="1"/>
</dbReference>
<evidence type="ECO:0000259" key="10">
    <source>
        <dbReference type="Pfam" id="PF19425"/>
    </source>
</evidence>
<keyword evidence="6" id="KW-0862">Zinc</keyword>
<dbReference type="Pfam" id="PF01551">
    <property type="entry name" value="Peptidase_M23"/>
    <property type="match status" value="1"/>
</dbReference>
<evidence type="ECO:0000256" key="3">
    <source>
        <dbReference type="ARBA" id="ARBA00022670"/>
    </source>
</evidence>
<keyword evidence="5" id="KW-0378">Hydrolase</keyword>
<keyword evidence="8" id="KW-0472">Membrane</keyword>
<keyword evidence="3" id="KW-0645">Protease</keyword>
<dbReference type="Gene3D" id="2.70.70.10">
    <property type="entry name" value="Glucose Permease (Domain IIA)"/>
    <property type="match status" value="1"/>
</dbReference>
<dbReference type="Gene3D" id="3.10.450.350">
    <property type="match status" value="2"/>
</dbReference>
<sequence>MPVQKKTPILSQKPVSNPGNRRLRWLLAISSVPLFGIVAAFGIAPQTAPINVQITEVVQNLELPEVQEVASTQPMWQADQIRRDDTLDTLLTRVNIRNPEAVAYLHQAREANGLATQLRPGRTILTKTTADGTLLELQFLIDSNHGLFVSKTDNGYTAEEKPLLVETRSIMKSAEIQSSLFAATDAADIPDQIALQLANIFSSEIDFNLDLRKGDRFNVVYEAAFSNGELIKTGRILSTEFVNAGKAYSAVLYRDAQGHENYYTPDGKSLQKAFLRSPLEFSRISSGFSLARFHPILNTWRAHKGVDYAAPIGTQVKAVADATVAFVGKQNGYGNVVMLQHAGGITTVYGHLSRFAAGLSKGQRVPQGNPIGYVGMSGMATGPHLHYEFRVHGEHRDPLKVALPTAVPLNSATMADFRKQTQPLLTQLDLLRKTSIASAE</sequence>
<organism evidence="11 12">
    <name type="scientific">Novimethylophilus kurashikiensis</name>
    <dbReference type="NCBI Taxonomy" id="1825523"/>
    <lineage>
        <taxon>Bacteria</taxon>
        <taxon>Pseudomonadati</taxon>
        <taxon>Pseudomonadota</taxon>
        <taxon>Betaproteobacteria</taxon>
        <taxon>Nitrosomonadales</taxon>
        <taxon>Methylophilaceae</taxon>
        <taxon>Novimethylophilus</taxon>
    </lineage>
</organism>
<keyword evidence="7" id="KW-0482">Metalloprotease</keyword>
<keyword evidence="8" id="KW-1133">Transmembrane helix</keyword>
<dbReference type="PANTHER" id="PTHR21666:SF288">
    <property type="entry name" value="CELL DIVISION PROTEIN YTFB"/>
    <property type="match status" value="1"/>
</dbReference>
<name>A0A2R5FBH5_9PROT</name>